<accession>A0A7W9SXU7</accession>
<dbReference type="AlphaFoldDB" id="A0A7W9SXU7"/>
<dbReference type="InterPro" id="IPR026444">
    <property type="entry name" value="Secre_tail"/>
</dbReference>
<dbReference type="EMBL" id="JACHGG010000001">
    <property type="protein sequence ID" value="MBB6057912.1"/>
    <property type="molecule type" value="Genomic_DNA"/>
</dbReference>
<name>A0A7W9SXU7_9BACT</name>
<feature type="domain" description="Secretion system C-terminal sorting" evidence="1">
    <location>
        <begin position="172"/>
        <end position="230"/>
    </location>
</feature>
<gene>
    <name evidence="2" type="ORF">HNQ93_000742</name>
</gene>
<protein>
    <recommendedName>
        <fullName evidence="1">Secretion system C-terminal sorting domain-containing protein</fullName>
    </recommendedName>
</protein>
<comment type="caution">
    <text evidence="2">The sequence shown here is derived from an EMBL/GenBank/DDBJ whole genome shotgun (WGS) entry which is preliminary data.</text>
</comment>
<organism evidence="2 3">
    <name type="scientific">Hymenobacter luteus</name>
    <dbReference type="NCBI Taxonomy" id="1411122"/>
    <lineage>
        <taxon>Bacteria</taxon>
        <taxon>Pseudomonadati</taxon>
        <taxon>Bacteroidota</taxon>
        <taxon>Cytophagia</taxon>
        <taxon>Cytophagales</taxon>
        <taxon>Hymenobacteraceae</taxon>
        <taxon>Hymenobacter</taxon>
    </lineage>
</organism>
<proteinExistence type="predicted"/>
<keyword evidence="3" id="KW-1185">Reference proteome</keyword>
<reference evidence="2 3" key="1">
    <citation type="submission" date="2020-08" db="EMBL/GenBank/DDBJ databases">
        <title>Genomic Encyclopedia of Type Strains, Phase IV (KMG-IV): sequencing the most valuable type-strain genomes for metagenomic binning, comparative biology and taxonomic classification.</title>
        <authorList>
            <person name="Goeker M."/>
        </authorList>
    </citation>
    <scope>NUCLEOTIDE SEQUENCE [LARGE SCALE GENOMIC DNA]</scope>
    <source>
        <strain evidence="2 3">DSM 26718</strain>
    </source>
</reference>
<dbReference type="NCBIfam" id="TIGR04183">
    <property type="entry name" value="Por_Secre_tail"/>
    <property type="match status" value="1"/>
</dbReference>
<dbReference type="Pfam" id="PF18962">
    <property type="entry name" value="Por_Secre_tail"/>
    <property type="match status" value="1"/>
</dbReference>
<evidence type="ECO:0000259" key="1">
    <source>
        <dbReference type="Pfam" id="PF18962"/>
    </source>
</evidence>
<evidence type="ECO:0000313" key="2">
    <source>
        <dbReference type="EMBL" id="MBB6057912.1"/>
    </source>
</evidence>
<sequence>MQVAYLTGNGSQVRVTAPASGSFDATVQVRAYNDVNSCAASNPATYRFRVGNSATPAEIFINGYYPTSNGQYVPPQPCGTVYFQLMNGSPADVTGVVWTTDGTIISGQGSGVVQIRFPDNAVYGSAVARFTNACGTSDGILATVPFREECYNGGGPPRDCIDCEVYGFRSAYPNPADQELVLEQAAGAPTLYNSYGQPVRQLNAQSGTLRLPTHDLPAGIYYLEVRSPAKGYKRLRVRIQH</sequence>
<dbReference type="Proteomes" id="UP000532746">
    <property type="component" value="Unassembled WGS sequence"/>
</dbReference>
<evidence type="ECO:0000313" key="3">
    <source>
        <dbReference type="Proteomes" id="UP000532746"/>
    </source>
</evidence>
<dbReference type="RefSeq" id="WP_183401902.1">
    <property type="nucleotide sequence ID" value="NZ_JACHGG010000001.1"/>
</dbReference>